<dbReference type="AlphaFoldDB" id="A0A4Y7PN76"/>
<dbReference type="VEuPathDB" id="FungiDB:BD410DRAFT_590176"/>
<sequence>MPHQLASTTVPIWGFALGSTAIVVSRHAPTPRSQVKPVPADSGHCMCCVDIANILDCKPDQDVLVLVQIAILGPATFDDEWPADFLHDGQHKTGSSKRLGIDFEVAGWWARGLIFNKSNDGGDFDGAERLLPTTGDNGLQRCCEAKQKIAS</sequence>
<protein>
    <submittedName>
        <fullName evidence="1">Uncharacterized protein</fullName>
    </submittedName>
</protein>
<gene>
    <name evidence="1" type="ORF">BD410DRAFT_590176</name>
</gene>
<dbReference type="EMBL" id="ML170233">
    <property type="protein sequence ID" value="TDL16877.1"/>
    <property type="molecule type" value="Genomic_DNA"/>
</dbReference>
<reference evidence="1 2" key="1">
    <citation type="submission" date="2018-06" db="EMBL/GenBank/DDBJ databases">
        <title>A transcriptomic atlas of mushroom development highlights an independent origin of complex multicellularity.</title>
        <authorList>
            <consortium name="DOE Joint Genome Institute"/>
            <person name="Krizsan K."/>
            <person name="Almasi E."/>
            <person name="Merenyi Z."/>
            <person name="Sahu N."/>
            <person name="Viragh M."/>
            <person name="Koszo T."/>
            <person name="Mondo S."/>
            <person name="Kiss B."/>
            <person name="Balint B."/>
            <person name="Kues U."/>
            <person name="Barry K."/>
            <person name="Hegedus J.C."/>
            <person name="Henrissat B."/>
            <person name="Johnson J."/>
            <person name="Lipzen A."/>
            <person name="Ohm R."/>
            <person name="Nagy I."/>
            <person name="Pangilinan J."/>
            <person name="Yan J."/>
            <person name="Xiong Y."/>
            <person name="Grigoriev I.V."/>
            <person name="Hibbett D.S."/>
            <person name="Nagy L.G."/>
        </authorList>
    </citation>
    <scope>NUCLEOTIDE SEQUENCE [LARGE SCALE GENOMIC DNA]</scope>
    <source>
        <strain evidence="1 2">SZMC22713</strain>
    </source>
</reference>
<organism evidence="1 2">
    <name type="scientific">Rickenella mellea</name>
    <dbReference type="NCBI Taxonomy" id="50990"/>
    <lineage>
        <taxon>Eukaryota</taxon>
        <taxon>Fungi</taxon>
        <taxon>Dikarya</taxon>
        <taxon>Basidiomycota</taxon>
        <taxon>Agaricomycotina</taxon>
        <taxon>Agaricomycetes</taxon>
        <taxon>Hymenochaetales</taxon>
        <taxon>Rickenellaceae</taxon>
        <taxon>Rickenella</taxon>
    </lineage>
</organism>
<proteinExistence type="predicted"/>
<evidence type="ECO:0000313" key="2">
    <source>
        <dbReference type="Proteomes" id="UP000294933"/>
    </source>
</evidence>
<keyword evidence="2" id="KW-1185">Reference proteome</keyword>
<evidence type="ECO:0000313" key="1">
    <source>
        <dbReference type="EMBL" id="TDL16877.1"/>
    </source>
</evidence>
<accession>A0A4Y7PN76</accession>
<dbReference type="Proteomes" id="UP000294933">
    <property type="component" value="Unassembled WGS sequence"/>
</dbReference>
<name>A0A4Y7PN76_9AGAM</name>